<dbReference type="Pfam" id="PF00702">
    <property type="entry name" value="Hydrolase"/>
    <property type="match status" value="1"/>
</dbReference>
<accession>K5VU34</accession>
<dbReference type="NCBIfam" id="TIGR01525">
    <property type="entry name" value="ATPase-IB_hvy"/>
    <property type="match status" value="1"/>
</dbReference>
<dbReference type="SUPFAM" id="SSF55008">
    <property type="entry name" value="HMA, heavy metal-associated domain"/>
    <property type="match status" value="1"/>
</dbReference>
<dbReference type="GO" id="GO:0046872">
    <property type="term" value="F:metal ion binding"/>
    <property type="evidence" value="ECO:0007669"/>
    <property type="project" value="UniProtKB-KW"/>
</dbReference>
<keyword evidence="7" id="KW-0547">Nucleotide-binding</keyword>
<evidence type="ECO:0000256" key="6">
    <source>
        <dbReference type="ARBA" id="ARBA00023136"/>
    </source>
</evidence>
<feature type="transmembrane region" description="Helical" evidence="7">
    <location>
        <begin position="778"/>
        <end position="798"/>
    </location>
</feature>
<dbReference type="Proteomes" id="UP000008370">
    <property type="component" value="Unassembled WGS sequence"/>
</dbReference>
<organism evidence="9 10">
    <name type="scientific">Phanerochaete carnosa (strain HHB-10118-sp)</name>
    <name type="common">White-rot fungus</name>
    <name type="synonym">Peniophora carnosa</name>
    <dbReference type="NCBI Taxonomy" id="650164"/>
    <lineage>
        <taxon>Eukaryota</taxon>
        <taxon>Fungi</taxon>
        <taxon>Dikarya</taxon>
        <taxon>Basidiomycota</taxon>
        <taxon>Agaricomycotina</taxon>
        <taxon>Agaricomycetes</taxon>
        <taxon>Polyporales</taxon>
        <taxon>Phanerochaetaceae</taxon>
        <taxon>Phanerochaete</taxon>
    </lineage>
</organism>
<protein>
    <recommendedName>
        <fullName evidence="8">HMA domain-containing protein</fullName>
    </recommendedName>
</protein>
<keyword evidence="4" id="KW-1278">Translocase</keyword>
<dbReference type="RefSeq" id="XP_007401282.1">
    <property type="nucleotide sequence ID" value="XM_007401220.1"/>
</dbReference>
<evidence type="ECO:0000256" key="5">
    <source>
        <dbReference type="ARBA" id="ARBA00022989"/>
    </source>
</evidence>
<dbReference type="OrthoDB" id="432719at2759"/>
<dbReference type="FunFam" id="2.70.150.10:FF:000002">
    <property type="entry name" value="Copper-transporting ATPase 1, putative"/>
    <property type="match status" value="1"/>
</dbReference>
<dbReference type="InterPro" id="IPR023299">
    <property type="entry name" value="ATPase_P-typ_cyto_dom_N"/>
</dbReference>
<comment type="similarity">
    <text evidence="7">Belongs to the cation transport ATPase (P-type) (TC 3.A.3) family. Type IB subfamily.</text>
</comment>
<dbReference type="Gene3D" id="3.30.70.100">
    <property type="match status" value="1"/>
</dbReference>
<dbReference type="Pfam" id="PF24534">
    <property type="entry name" value="HMA_PCA1"/>
    <property type="match status" value="1"/>
</dbReference>
<proteinExistence type="inferred from homology"/>
<dbReference type="SFLD" id="SFLDF00027">
    <property type="entry name" value="p-type_atpase"/>
    <property type="match status" value="1"/>
</dbReference>
<evidence type="ECO:0000259" key="8">
    <source>
        <dbReference type="PROSITE" id="PS50846"/>
    </source>
</evidence>
<dbReference type="InterPro" id="IPR059000">
    <property type="entry name" value="ATPase_P-type_domA"/>
</dbReference>
<dbReference type="PANTHER" id="PTHR46594:SF4">
    <property type="entry name" value="P-TYPE CATION-TRANSPORTING ATPASE"/>
    <property type="match status" value="1"/>
</dbReference>
<dbReference type="EMBL" id="JH930479">
    <property type="protein sequence ID" value="EKM50089.1"/>
    <property type="molecule type" value="Genomic_DNA"/>
</dbReference>
<dbReference type="GeneID" id="18918866"/>
<keyword evidence="3 7" id="KW-0479">Metal-binding</keyword>
<evidence type="ECO:0000313" key="10">
    <source>
        <dbReference type="Proteomes" id="UP000008370"/>
    </source>
</evidence>
<evidence type="ECO:0000256" key="3">
    <source>
        <dbReference type="ARBA" id="ARBA00022723"/>
    </source>
</evidence>
<dbReference type="PROSITE" id="PS00154">
    <property type="entry name" value="ATPASE_E1_E2"/>
    <property type="match status" value="1"/>
</dbReference>
<keyword evidence="7" id="KW-0067">ATP-binding</keyword>
<dbReference type="PRINTS" id="PR00943">
    <property type="entry name" value="CUATPASE"/>
</dbReference>
<keyword evidence="10" id="KW-1185">Reference proteome</keyword>
<dbReference type="GO" id="GO:0016020">
    <property type="term" value="C:membrane"/>
    <property type="evidence" value="ECO:0007669"/>
    <property type="project" value="UniProtKB-SubCell"/>
</dbReference>
<dbReference type="InterPro" id="IPR018303">
    <property type="entry name" value="ATPase_P-typ_P_site"/>
</dbReference>
<dbReference type="SUPFAM" id="SSF81653">
    <property type="entry name" value="Calcium ATPase, transduction domain A"/>
    <property type="match status" value="1"/>
</dbReference>
<dbReference type="GO" id="GO:0016887">
    <property type="term" value="F:ATP hydrolysis activity"/>
    <property type="evidence" value="ECO:0007669"/>
    <property type="project" value="InterPro"/>
</dbReference>
<evidence type="ECO:0000256" key="7">
    <source>
        <dbReference type="RuleBase" id="RU362081"/>
    </source>
</evidence>
<dbReference type="PRINTS" id="PR00119">
    <property type="entry name" value="CATATPASE"/>
</dbReference>
<dbReference type="InterPro" id="IPR008250">
    <property type="entry name" value="ATPase_P-typ_transduc_dom_A_sf"/>
</dbReference>
<dbReference type="KEGG" id="pco:PHACADRAFT_264616"/>
<dbReference type="InterPro" id="IPR044492">
    <property type="entry name" value="P_typ_ATPase_HD_dom"/>
</dbReference>
<dbReference type="Gene3D" id="3.40.1110.10">
    <property type="entry name" value="Calcium-transporting ATPase, cytoplasmic domain N"/>
    <property type="match status" value="1"/>
</dbReference>
<dbReference type="InterPro" id="IPR056236">
    <property type="entry name" value="HMA_PCA1"/>
</dbReference>
<evidence type="ECO:0000313" key="9">
    <source>
        <dbReference type="EMBL" id="EKM50089.1"/>
    </source>
</evidence>
<dbReference type="HOGENOM" id="CLU_001771_0_0_1"/>
<feature type="transmembrane region" description="Helical" evidence="7">
    <location>
        <begin position="172"/>
        <end position="193"/>
    </location>
</feature>
<dbReference type="InterPro" id="IPR023214">
    <property type="entry name" value="HAD_sf"/>
</dbReference>
<keyword evidence="5 7" id="KW-1133">Transmembrane helix</keyword>
<dbReference type="Gene3D" id="2.70.150.10">
    <property type="entry name" value="Calcium-transporting ATPase, cytoplasmic transduction domain A"/>
    <property type="match status" value="1"/>
</dbReference>
<dbReference type="AlphaFoldDB" id="K5VU34"/>
<evidence type="ECO:0000256" key="1">
    <source>
        <dbReference type="ARBA" id="ARBA00004370"/>
    </source>
</evidence>
<dbReference type="InterPro" id="IPR006121">
    <property type="entry name" value="HMA_dom"/>
</dbReference>
<dbReference type="InterPro" id="IPR036412">
    <property type="entry name" value="HAD-like_sf"/>
</dbReference>
<dbReference type="PROSITE" id="PS50846">
    <property type="entry name" value="HMA_2"/>
    <property type="match status" value="1"/>
</dbReference>
<dbReference type="InterPro" id="IPR036163">
    <property type="entry name" value="HMA_dom_sf"/>
</dbReference>
<feature type="domain" description="HMA" evidence="8">
    <location>
        <begin position="1"/>
        <end position="59"/>
    </location>
</feature>
<feature type="transmembrane region" description="Helical" evidence="7">
    <location>
        <begin position="241"/>
        <end position="262"/>
    </location>
</feature>
<dbReference type="NCBIfam" id="TIGR01511">
    <property type="entry name" value="ATPase-IB1_Cu"/>
    <property type="match status" value="1"/>
</dbReference>
<sequence>MTCTGCENKLIRTLKAQPTISNIKTSLVLCRAEFDYSCDPQDLPTLIQTIQKRTGFTTEQIASTSSTRALEVTTSMAGKMLQMSAPVGVTQVVKVMNDSVRVLYDPHIIGARDVMASYETCSPTLASEPKDPALTAGAKHIRMLLLRTVVSSLLTIPVLVMAWAPLPAHPTAYAISSLVLATLVQVAIAGPFYSNAFKSLFFSGLIETDLLVVLSTTTAYIYSIVAFAYEMVGRPLQGGSFFETSTLLVTLIMFGQLASALARQRAVAALSLRSLQQSTATIVTTHPDGKTSEETIDARLLQYDDTFRVLPDSTIITDGRVLSGTSAVDESMMTGESVPVEKSAGDDVLAGTRNGPGSLLVRVARLPGENTISDIADMVDDARFSRARIQGLVDRVCTWFVPAVLVLAVITLVVWILVGVYVRKESRGNAVVRAVTYAIAVLAISCPCAIGLAVPMVVLVASGVAARLGLVFKAATTIEVAREVTHAVFDKTGTLTTGQLEVAQAEIVQEVVADTSLKTSSAILALVSVSKHPVARAIAARLNQEGEVAASQVSNVEEITSKGVQGTFAGKLLQGGNAKWLDLEAHPSVRPLLDAGFTTFCVTYNNALLAAFALSDSIRPEVPTLLSTLAKRNVKVSILSGDHAAAVHHVASALDIPSERVRAGCLPADKAAYIRSLQAYGARVLFCGDGTNDSVALAQADVGVHMSSDAAAGAGAGAAASAAADAVLIRPSLDGVGALLGLSDAVRRRIMLNFAWAAVYNTVAILFAAGAFVNARIAPAYAGLGEIVSVLPVVLIAMQLKWYAA</sequence>
<dbReference type="SFLD" id="SFLDG00002">
    <property type="entry name" value="C1.7:_P-type_atpase_like"/>
    <property type="match status" value="1"/>
</dbReference>
<comment type="subcellular location">
    <subcellularLocation>
        <location evidence="1 7">Membrane</location>
    </subcellularLocation>
</comment>
<dbReference type="SFLD" id="SFLDS00003">
    <property type="entry name" value="Haloacid_Dehalogenase"/>
    <property type="match status" value="1"/>
</dbReference>
<dbReference type="Pfam" id="PF00403">
    <property type="entry name" value="HMA"/>
    <property type="match status" value="1"/>
</dbReference>
<feature type="transmembrane region" description="Helical" evidence="7">
    <location>
        <begin position="750"/>
        <end position="772"/>
    </location>
</feature>
<keyword evidence="6 7" id="KW-0472">Membrane</keyword>
<dbReference type="GO" id="GO:0005524">
    <property type="term" value="F:ATP binding"/>
    <property type="evidence" value="ECO:0007669"/>
    <property type="project" value="UniProtKB-UniRule"/>
</dbReference>
<evidence type="ECO:0000256" key="2">
    <source>
        <dbReference type="ARBA" id="ARBA00022692"/>
    </source>
</evidence>
<dbReference type="InterPro" id="IPR001757">
    <property type="entry name" value="P_typ_ATPase"/>
</dbReference>
<dbReference type="PANTHER" id="PTHR46594">
    <property type="entry name" value="P-TYPE CATION-TRANSPORTING ATPASE"/>
    <property type="match status" value="1"/>
</dbReference>
<keyword evidence="2 7" id="KW-0812">Transmembrane</keyword>
<dbReference type="NCBIfam" id="TIGR01494">
    <property type="entry name" value="ATPase_P-type"/>
    <property type="match status" value="1"/>
</dbReference>
<feature type="transmembrane region" description="Helical" evidence="7">
    <location>
        <begin position="434"/>
        <end position="460"/>
    </location>
</feature>
<feature type="transmembrane region" description="Helical" evidence="7">
    <location>
        <begin position="205"/>
        <end position="229"/>
    </location>
</feature>
<dbReference type="Gene3D" id="3.40.50.1000">
    <property type="entry name" value="HAD superfamily/HAD-like"/>
    <property type="match status" value="1"/>
</dbReference>
<dbReference type="GO" id="GO:0019829">
    <property type="term" value="F:ATPase-coupled monoatomic cation transmembrane transporter activity"/>
    <property type="evidence" value="ECO:0007669"/>
    <property type="project" value="InterPro"/>
</dbReference>
<name>K5VU34_PHACS</name>
<reference evidence="9 10" key="1">
    <citation type="journal article" date="2012" name="BMC Genomics">
        <title>Comparative genomics of the white-rot fungi, Phanerochaete carnosa and P. chrysosporium, to elucidate the genetic basis of the distinct wood types they colonize.</title>
        <authorList>
            <person name="Suzuki H."/>
            <person name="MacDonald J."/>
            <person name="Syed K."/>
            <person name="Salamov A."/>
            <person name="Hori C."/>
            <person name="Aerts A."/>
            <person name="Henrissat B."/>
            <person name="Wiebenga A."/>
            <person name="vanKuyk P.A."/>
            <person name="Barry K."/>
            <person name="Lindquist E."/>
            <person name="LaButti K."/>
            <person name="Lapidus A."/>
            <person name="Lucas S."/>
            <person name="Coutinho P."/>
            <person name="Gong Y."/>
            <person name="Samejima M."/>
            <person name="Mahadevan R."/>
            <person name="Abou-Zaid M."/>
            <person name="de Vries R.P."/>
            <person name="Igarashi K."/>
            <person name="Yadav J.S."/>
            <person name="Grigoriev I.V."/>
            <person name="Master E.R."/>
        </authorList>
    </citation>
    <scope>NUCLEOTIDE SEQUENCE [LARGE SCALE GENOMIC DNA]</scope>
    <source>
        <strain evidence="9 10">HHB-10118-sp</strain>
    </source>
</reference>
<dbReference type="CDD" id="cd00371">
    <property type="entry name" value="HMA"/>
    <property type="match status" value="1"/>
</dbReference>
<gene>
    <name evidence="9" type="ORF">PHACADRAFT_264616</name>
</gene>
<dbReference type="InParanoid" id="K5VU34"/>
<dbReference type="Pfam" id="PF00122">
    <property type="entry name" value="E1-E2_ATPase"/>
    <property type="match status" value="1"/>
</dbReference>
<dbReference type="STRING" id="650164.K5VU34"/>
<dbReference type="SUPFAM" id="SSF56784">
    <property type="entry name" value="HAD-like"/>
    <property type="match status" value="1"/>
</dbReference>
<feature type="transmembrane region" description="Helical" evidence="7">
    <location>
        <begin position="144"/>
        <end position="166"/>
    </location>
</feature>
<evidence type="ECO:0000256" key="4">
    <source>
        <dbReference type="ARBA" id="ARBA00022967"/>
    </source>
</evidence>
<feature type="transmembrane region" description="Helical" evidence="7">
    <location>
        <begin position="396"/>
        <end position="422"/>
    </location>
</feature>
<dbReference type="InterPro" id="IPR027256">
    <property type="entry name" value="P-typ_ATPase_IB"/>
</dbReference>